<dbReference type="InterPro" id="IPR002123">
    <property type="entry name" value="Plipid/glycerol_acylTrfase"/>
</dbReference>
<keyword evidence="6" id="KW-1185">Reference proteome</keyword>
<evidence type="ECO:0000256" key="3">
    <source>
        <dbReference type="ARBA" id="ARBA00023315"/>
    </source>
</evidence>
<evidence type="ECO:0000313" key="6">
    <source>
        <dbReference type="Proteomes" id="UP000317093"/>
    </source>
</evidence>
<dbReference type="AlphaFoldDB" id="A0A518AXP7"/>
<feature type="domain" description="Phospholipid/glycerol acyltransferase" evidence="4">
    <location>
        <begin position="67"/>
        <end position="190"/>
    </location>
</feature>
<evidence type="ECO:0000256" key="1">
    <source>
        <dbReference type="ARBA" id="ARBA00005189"/>
    </source>
</evidence>
<dbReference type="PANTHER" id="PTHR10434:SF40">
    <property type="entry name" value="1-ACYL-SN-GLYCEROL-3-PHOSPHATE ACYLTRANSFERASE"/>
    <property type="match status" value="1"/>
</dbReference>
<gene>
    <name evidence="5" type="ORF">Pan216_03230</name>
</gene>
<sequence>MRPNDLMVSDFYFEEPYRFVPPYRSERWLRFFRYILPRRLRKIDQVRRFDFRDAHLLKRSLEDGAGVLLAPNHARMNDPPVLGMLGLHLKRYFYYAASWHLFHRSRFDRFLIRRSGAFSLFREGIDRQALRECGRILSEAERPLVLFPEGTYFWHNDAVGPLREGISLIGRNADKAGKEVLIHPVGIKYWYLNDPRNSFAERLDSLETIFGWYPRHGAGLVDRVLRIEEAFLSAREIEYLGESQTGPLHERLLSLNEHLLSELEKRRFGASKQGDFLQRCWGLRQQAVKRLSAEESNRHDRDEAWRDLSRLWLCQQLVSHQPEYLLERPSLERIGEAIHRMEEDLKGVTPPLAPMGAAIQVGEPITLCSPTNNNGDSRLLSARVRSQVQHLIDQLLADGPPRRWACPPRIEREHAFASTPPIPAPVSLSNG</sequence>
<dbReference type="RefSeq" id="WP_419193145.1">
    <property type="nucleotide sequence ID" value="NZ_CP036279.1"/>
</dbReference>
<evidence type="ECO:0000313" key="5">
    <source>
        <dbReference type="EMBL" id="QDU59495.1"/>
    </source>
</evidence>
<proteinExistence type="predicted"/>
<dbReference type="SUPFAM" id="SSF69593">
    <property type="entry name" value="Glycerol-3-phosphate (1)-acyltransferase"/>
    <property type="match status" value="1"/>
</dbReference>
<dbReference type="GO" id="GO:0006654">
    <property type="term" value="P:phosphatidic acid biosynthetic process"/>
    <property type="evidence" value="ECO:0007669"/>
    <property type="project" value="TreeGrafter"/>
</dbReference>
<dbReference type="Proteomes" id="UP000317093">
    <property type="component" value="Chromosome"/>
</dbReference>
<dbReference type="PANTHER" id="PTHR10434">
    <property type="entry name" value="1-ACYL-SN-GLYCEROL-3-PHOSPHATE ACYLTRANSFERASE"/>
    <property type="match status" value="1"/>
</dbReference>
<evidence type="ECO:0000259" key="4">
    <source>
        <dbReference type="SMART" id="SM00563"/>
    </source>
</evidence>
<dbReference type="SMART" id="SM00563">
    <property type="entry name" value="PlsC"/>
    <property type="match status" value="1"/>
</dbReference>
<dbReference type="KEGG" id="knv:Pan216_03230"/>
<protein>
    <submittedName>
        <fullName evidence="5">Acyltransferase</fullName>
    </submittedName>
</protein>
<evidence type="ECO:0000256" key="2">
    <source>
        <dbReference type="ARBA" id="ARBA00022679"/>
    </source>
</evidence>
<accession>A0A518AXP7</accession>
<name>A0A518AXP7_9BACT</name>
<organism evidence="5 6">
    <name type="scientific">Kolteria novifilia</name>
    <dbReference type="NCBI Taxonomy" id="2527975"/>
    <lineage>
        <taxon>Bacteria</taxon>
        <taxon>Pseudomonadati</taxon>
        <taxon>Planctomycetota</taxon>
        <taxon>Planctomycetia</taxon>
        <taxon>Kolteriales</taxon>
        <taxon>Kolteriaceae</taxon>
        <taxon>Kolteria</taxon>
    </lineage>
</organism>
<dbReference type="Pfam" id="PF01553">
    <property type="entry name" value="Acyltransferase"/>
    <property type="match status" value="1"/>
</dbReference>
<keyword evidence="3 5" id="KW-0012">Acyltransferase</keyword>
<dbReference type="CDD" id="cd07989">
    <property type="entry name" value="LPLAT_AGPAT-like"/>
    <property type="match status" value="1"/>
</dbReference>
<comment type="pathway">
    <text evidence="1">Lipid metabolism.</text>
</comment>
<keyword evidence="2 5" id="KW-0808">Transferase</keyword>
<reference evidence="5 6" key="1">
    <citation type="submission" date="2019-02" db="EMBL/GenBank/DDBJ databases">
        <title>Deep-cultivation of Planctomycetes and their phenomic and genomic characterization uncovers novel biology.</title>
        <authorList>
            <person name="Wiegand S."/>
            <person name="Jogler M."/>
            <person name="Boedeker C."/>
            <person name="Pinto D."/>
            <person name="Vollmers J."/>
            <person name="Rivas-Marin E."/>
            <person name="Kohn T."/>
            <person name="Peeters S.H."/>
            <person name="Heuer A."/>
            <person name="Rast P."/>
            <person name="Oberbeckmann S."/>
            <person name="Bunk B."/>
            <person name="Jeske O."/>
            <person name="Meyerdierks A."/>
            <person name="Storesund J.E."/>
            <person name="Kallscheuer N."/>
            <person name="Luecker S."/>
            <person name="Lage O.M."/>
            <person name="Pohl T."/>
            <person name="Merkel B.J."/>
            <person name="Hornburger P."/>
            <person name="Mueller R.-W."/>
            <person name="Bruemmer F."/>
            <person name="Labrenz M."/>
            <person name="Spormann A.M."/>
            <person name="Op den Camp H."/>
            <person name="Overmann J."/>
            <person name="Amann R."/>
            <person name="Jetten M.S.M."/>
            <person name="Mascher T."/>
            <person name="Medema M.H."/>
            <person name="Devos D.P."/>
            <person name="Kaster A.-K."/>
            <person name="Ovreas L."/>
            <person name="Rohde M."/>
            <person name="Galperin M.Y."/>
            <person name="Jogler C."/>
        </authorList>
    </citation>
    <scope>NUCLEOTIDE SEQUENCE [LARGE SCALE GENOMIC DNA]</scope>
    <source>
        <strain evidence="5 6">Pan216</strain>
    </source>
</reference>
<dbReference type="GO" id="GO:0003841">
    <property type="term" value="F:1-acylglycerol-3-phosphate O-acyltransferase activity"/>
    <property type="evidence" value="ECO:0007669"/>
    <property type="project" value="TreeGrafter"/>
</dbReference>
<dbReference type="EMBL" id="CP036279">
    <property type="protein sequence ID" value="QDU59495.1"/>
    <property type="molecule type" value="Genomic_DNA"/>
</dbReference>